<reference evidence="2 3" key="1">
    <citation type="submission" date="2023-02" db="EMBL/GenBank/DDBJ databases">
        <authorList>
            <person name="Maleckis M."/>
        </authorList>
    </citation>
    <scope>NUCLEOTIDE SEQUENCE [LARGE SCALE GENOMIC DNA]</scope>
    <source>
        <strain evidence="2 3">P8-A2</strain>
    </source>
</reference>
<feature type="region of interest" description="Disordered" evidence="1">
    <location>
        <begin position="355"/>
        <end position="379"/>
    </location>
</feature>
<evidence type="ECO:0008006" key="4">
    <source>
        <dbReference type="Google" id="ProtNLM"/>
    </source>
</evidence>
<proteinExistence type="predicted"/>
<accession>A0ABU3V184</accession>
<sequence>MMQLLLDVAVLVLLAGLILRQPLARARAKLAARRFDPTRYDLPSRDELDPSRAGPPLPKNAQLELMALTDAASQGDWRPAAAYLDHAGQDWDERWHRVQLLGEIATENGYWLTQWSQDRPDSGDAATLKAYVLLLTGWAIRGSGLGRDVPAPHMRQFHDHLHAAVETARQAATLAPEDPGPWVVMVTGARGLKYTRAQFRSLWNELTRRAPNHFMGHRQALEYWTPKWHGTDREMLAFGEHAILNCAPGSPVAGIYLYAVAVHIKRQGKLPTPPSARRKRLLADVHRALNQVPEDNPYLPSLRHLLAHRLSHSGMFDQALDQFRRIGPWCGATPWSSSNDPIVAFDTERAIAAANAGRRAKTTQGLPENDSTKSREGGS</sequence>
<organism evidence="2 3">
    <name type="scientific">Streptomyces mirabilis</name>
    <dbReference type="NCBI Taxonomy" id="68239"/>
    <lineage>
        <taxon>Bacteria</taxon>
        <taxon>Bacillati</taxon>
        <taxon>Actinomycetota</taxon>
        <taxon>Actinomycetes</taxon>
        <taxon>Kitasatosporales</taxon>
        <taxon>Streptomycetaceae</taxon>
        <taxon>Streptomyces</taxon>
    </lineage>
</organism>
<comment type="caution">
    <text evidence="2">The sequence shown here is derived from an EMBL/GenBank/DDBJ whole genome shotgun (WGS) entry which is preliminary data.</text>
</comment>
<evidence type="ECO:0000256" key="1">
    <source>
        <dbReference type="SAM" id="MobiDB-lite"/>
    </source>
</evidence>
<protein>
    <recommendedName>
        <fullName evidence="4">DUF4034 domain-containing protein</fullName>
    </recommendedName>
</protein>
<evidence type="ECO:0000313" key="2">
    <source>
        <dbReference type="EMBL" id="MDU8999925.1"/>
    </source>
</evidence>
<evidence type="ECO:0000313" key="3">
    <source>
        <dbReference type="Proteomes" id="UP001257627"/>
    </source>
</evidence>
<dbReference type="Proteomes" id="UP001257627">
    <property type="component" value="Unassembled WGS sequence"/>
</dbReference>
<name>A0ABU3V184_9ACTN</name>
<dbReference type="EMBL" id="JARAKF010000001">
    <property type="protein sequence ID" value="MDU8999925.1"/>
    <property type="molecule type" value="Genomic_DNA"/>
</dbReference>
<gene>
    <name evidence="2" type="ORF">PU648_47900</name>
</gene>
<keyword evidence="3" id="KW-1185">Reference proteome</keyword>
<feature type="compositionally biased region" description="Basic and acidic residues" evidence="1">
    <location>
        <begin position="370"/>
        <end position="379"/>
    </location>
</feature>